<organism evidence="10 11">
    <name type="scientific">Advenella kashmirensis</name>
    <dbReference type="NCBI Taxonomy" id="310575"/>
    <lineage>
        <taxon>Bacteria</taxon>
        <taxon>Pseudomonadati</taxon>
        <taxon>Pseudomonadota</taxon>
        <taxon>Betaproteobacteria</taxon>
        <taxon>Burkholderiales</taxon>
        <taxon>Alcaligenaceae</taxon>
    </lineage>
</organism>
<evidence type="ECO:0000256" key="2">
    <source>
        <dbReference type="ARBA" id="ARBA00022695"/>
    </source>
</evidence>
<evidence type="ECO:0000256" key="5">
    <source>
        <dbReference type="ARBA" id="ARBA00022842"/>
    </source>
</evidence>
<dbReference type="Gene3D" id="1.20.120.1510">
    <property type="match status" value="1"/>
</dbReference>
<comment type="catalytic activity">
    <reaction evidence="7">
        <text>[glutamine synthetase]-L-tyrosine + ATP = [glutamine synthetase]-O(4)-(5'-adenylyl)-L-tyrosine + diphosphate</text>
        <dbReference type="Rhea" id="RHEA:18589"/>
        <dbReference type="Rhea" id="RHEA-COMP:10660"/>
        <dbReference type="Rhea" id="RHEA-COMP:10661"/>
        <dbReference type="ChEBI" id="CHEBI:30616"/>
        <dbReference type="ChEBI" id="CHEBI:33019"/>
        <dbReference type="ChEBI" id="CHEBI:46858"/>
        <dbReference type="ChEBI" id="CHEBI:83624"/>
        <dbReference type="EC" id="2.7.7.42"/>
    </reaction>
</comment>
<protein>
    <recommendedName>
        <fullName evidence="7">Bifunctional glutamine synthetase adenylyltransferase/adenylyl-removing enzyme</fullName>
    </recommendedName>
    <alternativeName>
        <fullName evidence="7">ATP:glutamine synthetase adenylyltransferase</fullName>
    </alternativeName>
    <alternativeName>
        <fullName evidence="7">ATase</fullName>
    </alternativeName>
    <domain>
        <recommendedName>
            <fullName evidence="7">Glutamine synthetase adenylyl-L-tyrosine phosphorylase</fullName>
            <ecNumber evidence="7">2.7.7.89</ecNumber>
        </recommendedName>
        <alternativeName>
            <fullName evidence="7">Adenylyl removase</fullName>
            <shortName evidence="7">AR</shortName>
            <shortName evidence="7">AT-N</shortName>
        </alternativeName>
    </domain>
    <domain>
        <recommendedName>
            <fullName evidence="7">Glutamine synthetase adenylyl transferase</fullName>
            <ecNumber evidence="7">2.7.7.42</ecNumber>
        </recommendedName>
        <alternativeName>
            <fullName evidence="7">Adenylyl transferase</fullName>
            <shortName evidence="7">AT</shortName>
            <shortName evidence="7">AT-C</shortName>
        </alternativeName>
    </domain>
</protein>
<feature type="domain" description="Glutamate-ammonia ligase adenylyltransferase repeated" evidence="8">
    <location>
        <begin position="5"/>
        <end position="247"/>
    </location>
</feature>
<dbReference type="NCBIfam" id="NF008292">
    <property type="entry name" value="PRK11072.1"/>
    <property type="match status" value="1"/>
</dbReference>
<keyword evidence="10" id="KW-0436">Ligase</keyword>
<dbReference type="InterPro" id="IPR043519">
    <property type="entry name" value="NT_sf"/>
</dbReference>
<dbReference type="InterPro" id="IPR013546">
    <property type="entry name" value="PII_UdlTrfase/GS_AdlTrfase"/>
</dbReference>
<dbReference type="GO" id="GO:0005829">
    <property type="term" value="C:cytosol"/>
    <property type="evidence" value="ECO:0007669"/>
    <property type="project" value="TreeGrafter"/>
</dbReference>
<feature type="region of interest" description="Adenylyl removase" evidence="7">
    <location>
        <begin position="1"/>
        <end position="446"/>
    </location>
</feature>
<comment type="caution">
    <text evidence="10">The sequence shown here is derived from an EMBL/GenBank/DDBJ whole genome shotgun (WGS) entry which is preliminary data.</text>
</comment>
<dbReference type="Pfam" id="PF08335">
    <property type="entry name" value="GlnD_UR_UTase"/>
    <property type="match status" value="2"/>
</dbReference>
<keyword evidence="6 7" id="KW-0511">Multifunctional enzyme</keyword>
<evidence type="ECO:0000256" key="6">
    <source>
        <dbReference type="ARBA" id="ARBA00023268"/>
    </source>
</evidence>
<dbReference type="HAMAP" id="MF_00802">
    <property type="entry name" value="GlnE"/>
    <property type="match status" value="1"/>
</dbReference>
<gene>
    <name evidence="7" type="primary">glnE</name>
    <name evidence="10" type="ORF">DD666_11915</name>
</gene>
<evidence type="ECO:0000256" key="3">
    <source>
        <dbReference type="ARBA" id="ARBA00022741"/>
    </source>
</evidence>
<name>A0A356LGZ5_9BURK</name>
<dbReference type="EC" id="2.7.7.89" evidence="7"/>
<evidence type="ECO:0000256" key="4">
    <source>
        <dbReference type="ARBA" id="ARBA00022840"/>
    </source>
</evidence>
<dbReference type="GO" id="GO:0016874">
    <property type="term" value="F:ligase activity"/>
    <property type="evidence" value="ECO:0007669"/>
    <property type="project" value="UniProtKB-KW"/>
</dbReference>
<evidence type="ECO:0000256" key="1">
    <source>
        <dbReference type="ARBA" id="ARBA00022679"/>
    </source>
</evidence>
<reference evidence="10 11" key="1">
    <citation type="journal article" date="2018" name="Nat. Biotechnol.">
        <title>A standardized bacterial taxonomy based on genome phylogeny substantially revises the tree of life.</title>
        <authorList>
            <person name="Parks D.H."/>
            <person name="Chuvochina M."/>
            <person name="Waite D.W."/>
            <person name="Rinke C."/>
            <person name="Skarshewski A."/>
            <person name="Chaumeil P.A."/>
            <person name="Hugenholtz P."/>
        </authorList>
    </citation>
    <scope>NUCLEOTIDE SEQUENCE [LARGE SCALE GENOMIC DNA]</scope>
    <source>
        <strain evidence="10">UBA10707</strain>
    </source>
</reference>
<dbReference type="Pfam" id="PF03710">
    <property type="entry name" value="GlnE"/>
    <property type="match status" value="2"/>
</dbReference>
<dbReference type="GO" id="GO:0047388">
    <property type="term" value="F:[glutamine synthetase]-adenylyl-L-tyrosine phosphorylase activity"/>
    <property type="evidence" value="ECO:0007669"/>
    <property type="project" value="UniProtKB-EC"/>
</dbReference>
<evidence type="ECO:0000313" key="10">
    <source>
        <dbReference type="EMBL" id="HBP30109.1"/>
    </source>
</evidence>
<dbReference type="EMBL" id="DOEK01000029">
    <property type="protein sequence ID" value="HBP30109.1"/>
    <property type="molecule type" value="Genomic_DNA"/>
</dbReference>
<dbReference type="GO" id="GO:0008882">
    <property type="term" value="F:[glutamate-ammonia-ligase] adenylyltransferase activity"/>
    <property type="evidence" value="ECO:0007669"/>
    <property type="project" value="UniProtKB-UniRule"/>
</dbReference>
<dbReference type="InterPro" id="IPR005190">
    <property type="entry name" value="GlnE_rpt_dom"/>
</dbReference>
<proteinExistence type="inferred from homology"/>
<dbReference type="PANTHER" id="PTHR30621:SF0">
    <property type="entry name" value="BIFUNCTIONAL GLUTAMINE SYNTHETASE ADENYLYLTRANSFERASE_ADENYLYL-REMOVING ENZYME"/>
    <property type="match status" value="1"/>
</dbReference>
<comment type="function">
    <text evidence="7">Involved in the regulation of glutamine synthetase GlnA, a key enzyme in the process to assimilate ammonia. When cellular nitrogen levels are high, the C-terminal adenylyl transferase (AT) inactivates GlnA by covalent transfer of an adenylyl group from ATP to specific tyrosine residue of GlnA, thus reducing its activity. Conversely, when nitrogen levels are low, the N-terminal adenylyl removase (AR) activates GlnA by removing the adenylyl group by phosphorolysis, increasing its activity. The regulatory region of GlnE binds the signal transduction protein PII (GlnB) which indicates the nitrogen status of the cell.</text>
</comment>
<dbReference type="SUPFAM" id="SSF81301">
    <property type="entry name" value="Nucleotidyltransferase"/>
    <property type="match status" value="2"/>
</dbReference>
<accession>A0A356LGZ5</accession>
<dbReference type="SUPFAM" id="SSF81593">
    <property type="entry name" value="Nucleotidyltransferase substrate binding subunit/domain"/>
    <property type="match status" value="2"/>
</dbReference>
<sequence length="935" mass="105885">MNCIQSLQNALSWSGYLRRRLDARPEIQKQILADSAEPITSARIMQWSQELAAGVGAPATQVWEIEHCRIILRKLRSRLFDTLLVRDTGGEATLEEVTHAMSFLADFAVAQAYRSLMTDMVQVHGAPMDPATGKPMEMIILGMGKLGGYELNVSSDIDLIMLYPEEGETTGRRPLSHHEFYGRLTRRMMPILSDQDADGQVFRTDLRLRPDGDAGPLAWSLDALENYLIAQGREWERYAWLKARIIQVQTLEGSAPAPYAQQLESLRLPFIYRKYFDFDTLASLRQLRERIRLDWQRRALSKSGVDTVHNIKLGEGGIREIEFVVQLSQLIKGGRLPTIQEPCLIKALHAEVSAGLIAPEIGNKLEEAYRFLRRVEHFLQYREDEQTHLLPNDHERMAALATVLGFTAADFTTKLAAHRQFVADTFRDAFRIAGLNDDQSNGQQPQTCDTEHRDDRNLEDIIKQHFAEHDSNDVEHRLEALLSSSRIRSLSNSSRARLEKLLPAVIQAASRTPLPNTACARLFDLIETIAQRSSYIALLAEFPDTLARVARLMASSPWAASYLTANPILLDSLIEWSSLMEPVNIALTAEQLDKELDACVLHDGTPDVEQQMNVMRDVQRQVSFQLLAQDLEGELTVEKLADQLSGLADVLLQESLERVWPLVRPKQIQPDDALYHMPKFAVIAYGKLGGKELGYASDLDLVLLFDDPGDYALEVYAKLGRRLSTWLSSMTSSGRLYEIDLRLRPDGDAGLLAVSVDTFEKYQREHAWVWEHQALTRARFSAGDPEIGKTFERIRRDILLQQRDPDKLKQEVIEMRARIRAGHPNKTELFDVKHDHGGMVDIEFITQYCVLAYAHQHKQLLENLGNIALLNIAGEVGILNAEHARKTANSYRILRRMQHAVRLKGDEKARIDPSLLTEERAAVCTLWDDVFGENT</sequence>
<keyword evidence="4 7" id="KW-0067">ATP-binding</keyword>
<evidence type="ECO:0000256" key="7">
    <source>
        <dbReference type="HAMAP-Rule" id="MF_00802"/>
    </source>
</evidence>
<dbReference type="GO" id="GO:0000820">
    <property type="term" value="P:regulation of glutamine family amino acid metabolic process"/>
    <property type="evidence" value="ECO:0007669"/>
    <property type="project" value="UniProtKB-UniRule"/>
</dbReference>
<dbReference type="EC" id="2.7.7.42" evidence="7"/>
<dbReference type="Proteomes" id="UP000264036">
    <property type="component" value="Unassembled WGS sequence"/>
</dbReference>
<comment type="catalytic activity">
    <reaction evidence="7">
        <text>[glutamine synthetase]-O(4)-(5'-adenylyl)-L-tyrosine + phosphate = [glutamine synthetase]-L-tyrosine + ADP</text>
        <dbReference type="Rhea" id="RHEA:43716"/>
        <dbReference type="Rhea" id="RHEA-COMP:10660"/>
        <dbReference type="Rhea" id="RHEA-COMP:10661"/>
        <dbReference type="ChEBI" id="CHEBI:43474"/>
        <dbReference type="ChEBI" id="CHEBI:46858"/>
        <dbReference type="ChEBI" id="CHEBI:83624"/>
        <dbReference type="ChEBI" id="CHEBI:456216"/>
        <dbReference type="EC" id="2.7.7.89"/>
    </reaction>
</comment>
<dbReference type="AlphaFoldDB" id="A0A356LGZ5"/>
<feature type="domain" description="PII-uridylyltransferase/Glutamine-synthetase adenylyltransferase" evidence="9">
    <location>
        <begin position="815"/>
        <end position="908"/>
    </location>
</feature>
<dbReference type="PANTHER" id="PTHR30621">
    <property type="entry name" value="GLUTAMINE SYNTHETASE ADENYLYLTRANSFERASE"/>
    <property type="match status" value="1"/>
</dbReference>
<dbReference type="GO" id="GO:0005524">
    <property type="term" value="F:ATP binding"/>
    <property type="evidence" value="ECO:0007669"/>
    <property type="project" value="UniProtKB-UniRule"/>
</dbReference>
<dbReference type="Gene3D" id="1.20.120.330">
    <property type="entry name" value="Nucleotidyltransferases domain 2"/>
    <property type="match status" value="2"/>
</dbReference>
<feature type="region of interest" description="Adenylyl transferase" evidence="7">
    <location>
        <begin position="450"/>
        <end position="935"/>
    </location>
</feature>
<feature type="domain" description="PII-uridylyltransferase/Glutamine-synthetase adenylyltransferase" evidence="9">
    <location>
        <begin position="286"/>
        <end position="429"/>
    </location>
</feature>
<evidence type="ECO:0000259" key="9">
    <source>
        <dbReference type="Pfam" id="PF08335"/>
    </source>
</evidence>
<keyword evidence="2 7" id="KW-0548">Nucleotidyltransferase</keyword>
<keyword evidence="1 7" id="KW-0808">Transferase</keyword>
<keyword evidence="3 7" id="KW-0547">Nucleotide-binding</keyword>
<keyword evidence="5 7" id="KW-0460">Magnesium</keyword>
<feature type="domain" description="Glutamate-ammonia ligase adenylyltransferase repeated" evidence="8">
    <location>
        <begin position="547"/>
        <end position="793"/>
    </location>
</feature>
<evidence type="ECO:0000313" key="11">
    <source>
        <dbReference type="Proteomes" id="UP000264036"/>
    </source>
</evidence>
<evidence type="ECO:0000259" key="8">
    <source>
        <dbReference type="Pfam" id="PF03710"/>
    </source>
</evidence>
<comment type="cofactor">
    <cofactor evidence="7">
        <name>Mg(2+)</name>
        <dbReference type="ChEBI" id="CHEBI:18420"/>
    </cofactor>
</comment>
<dbReference type="GO" id="GO:0000287">
    <property type="term" value="F:magnesium ion binding"/>
    <property type="evidence" value="ECO:0007669"/>
    <property type="project" value="UniProtKB-UniRule"/>
</dbReference>
<dbReference type="InterPro" id="IPR023057">
    <property type="entry name" value="GlnE"/>
</dbReference>
<comment type="similarity">
    <text evidence="7">Belongs to the GlnE family.</text>
</comment>
<dbReference type="Gene3D" id="3.30.460.10">
    <property type="entry name" value="Beta Polymerase, domain 2"/>
    <property type="match status" value="2"/>
</dbReference>
<dbReference type="CDD" id="cd05401">
    <property type="entry name" value="NT_GlnE_GlnD_like"/>
    <property type="match status" value="2"/>
</dbReference>